<evidence type="ECO:0008006" key="3">
    <source>
        <dbReference type="Google" id="ProtNLM"/>
    </source>
</evidence>
<reference evidence="1 2" key="1">
    <citation type="journal article" date="2018" name="Microbiome">
        <title>Fine metagenomic profile of the Mediterranean stratified and mixed water columns revealed by assembly and recruitment.</title>
        <authorList>
            <person name="Haro-Moreno J.M."/>
            <person name="Lopez-Perez M."/>
            <person name="De La Torre J.R."/>
            <person name="Picazo A."/>
            <person name="Camacho A."/>
            <person name="Rodriguez-Valera F."/>
        </authorList>
    </citation>
    <scope>NUCLEOTIDE SEQUENCE [LARGE SCALE GENOMIC DNA]</scope>
    <source>
        <strain evidence="1">MED-G82</strain>
    </source>
</reference>
<dbReference type="InterPro" id="IPR029044">
    <property type="entry name" value="Nucleotide-diphossugar_trans"/>
</dbReference>
<evidence type="ECO:0000313" key="1">
    <source>
        <dbReference type="EMBL" id="RCL42835.1"/>
    </source>
</evidence>
<comment type="caution">
    <text evidence="1">The sequence shown here is derived from an EMBL/GenBank/DDBJ whole genome shotgun (WGS) entry which is preliminary data.</text>
</comment>
<organism evidence="1 2">
    <name type="scientific">SAR86 cluster bacterium</name>
    <dbReference type="NCBI Taxonomy" id="2030880"/>
    <lineage>
        <taxon>Bacteria</taxon>
        <taxon>Pseudomonadati</taxon>
        <taxon>Pseudomonadota</taxon>
        <taxon>Gammaproteobacteria</taxon>
        <taxon>SAR86 cluster</taxon>
    </lineage>
</organism>
<protein>
    <recommendedName>
        <fullName evidence="3">Nucleotide-diphospho-sugar transferase domain-containing protein</fullName>
    </recommendedName>
</protein>
<dbReference type="EMBL" id="QOPE01000001">
    <property type="protein sequence ID" value="RCL42835.1"/>
    <property type="molecule type" value="Genomic_DNA"/>
</dbReference>
<proteinExistence type="predicted"/>
<dbReference type="Gene3D" id="3.90.550.10">
    <property type="entry name" value="Spore Coat Polysaccharide Biosynthesis Protein SpsA, Chain A"/>
    <property type="match status" value="1"/>
</dbReference>
<name>A0A368C0E3_9GAMM</name>
<dbReference type="Proteomes" id="UP000253307">
    <property type="component" value="Unassembled WGS sequence"/>
</dbReference>
<evidence type="ECO:0000313" key="2">
    <source>
        <dbReference type="Proteomes" id="UP000253307"/>
    </source>
</evidence>
<dbReference type="SUPFAM" id="SSF53448">
    <property type="entry name" value="Nucleotide-diphospho-sugar transferases"/>
    <property type="match status" value="1"/>
</dbReference>
<dbReference type="AlphaFoldDB" id="A0A368C0E3"/>
<accession>A0A368C0E3</accession>
<sequence>MESEVAELSNFHSKPYLRDGRKINPDINDMQSFTLLRFLIPELMSYEGKALVLDPDIFLVKNGLEKLEHLNFGNSSIFARKGLKKDSWGSSVLFLSCDKLKHWSLRSLINELHQCKIDYSDLINLRYENSVSPLETKWNEFDEIRKDTILLHATERLTQPWRAGLKLNSSIEPILKFIPRAPIYKFFGKDLTVGREHPSKDVTKFFFKELSECISKGIIKMHDIDKAIAKNFLRHDLKDQLKNFSN</sequence>
<gene>
    <name evidence="1" type="ORF">DBW96_00055</name>
</gene>